<evidence type="ECO:0000313" key="2">
    <source>
        <dbReference type="Proteomes" id="UP000324497"/>
    </source>
</evidence>
<evidence type="ECO:0000313" key="1">
    <source>
        <dbReference type="EMBL" id="AUJ32681.1"/>
    </source>
</evidence>
<dbReference type="AlphaFoldDB" id="A0A3S6QWW3"/>
<dbReference type="PANTHER" id="PTHR41260">
    <property type="entry name" value="PROTEIN ECSC"/>
    <property type="match status" value="1"/>
</dbReference>
<proteinExistence type="predicted"/>
<dbReference type="Proteomes" id="UP000324497">
    <property type="component" value="Chromosome"/>
</dbReference>
<name>A0A3S6QWW3_9LACO</name>
<evidence type="ECO:0008006" key="3">
    <source>
        <dbReference type="Google" id="ProtNLM"/>
    </source>
</evidence>
<keyword evidence="2" id="KW-1185">Reference proteome</keyword>
<protein>
    <recommendedName>
        <fullName evidence="3">EcsC family protein</fullName>
    </recommendedName>
</protein>
<reference evidence="1 2" key="1">
    <citation type="submission" date="2016-11" db="EMBL/GenBank/DDBJ databases">
        <title>Interaction between Lactobacillus species and yeast in water kefir.</title>
        <authorList>
            <person name="Behr J."/>
            <person name="Xu D."/>
            <person name="Vogel R.F."/>
        </authorList>
    </citation>
    <scope>NUCLEOTIDE SEQUENCE [LARGE SCALE GENOMIC DNA]</scope>
    <source>
        <strain evidence="1 2">TMW 1.1827</strain>
    </source>
</reference>
<accession>A0A3S6QWW3</accession>
<dbReference type="EMBL" id="CP018180">
    <property type="protein sequence ID" value="AUJ32681.1"/>
    <property type="molecule type" value="Genomic_DNA"/>
</dbReference>
<dbReference type="InterPro" id="IPR024787">
    <property type="entry name" value="EcsC"/>
</dbReference>
<dbReference type="PANTHER" id="PTHR41260:SF1">
    <property type="entry name" value="PROTEIN ECSC"/>
    <property type="match status" value="1"/>
</dbReference>
<organism evidence="1 2">
    <name type="scientific">Liquorilactobacillus nagelii</name>
    <dbReference type="NCBI Taxonomy" id="82688"/>
    <lineage>
        <taxon>Bacteria</taxon>
        <taxon>Bacillati</taxon>
        <taxon>Bacillota</taxon>
        <taxon>Bacilli</taxon>
        <taxon>Lactobacillales</taxon>
        <taxon>Lactobacillaceae</taxon>
        <taxon>Liquorilactobacillus</taxon>
    </lineage>
</organism>
<dbReference type="Pfam" id="PF12787">
    <property type="entry name" value="EcsC"/>
    <property type="match status" value="1"/>
</dbReference>
<sequence>MKFYDIIKIIELCNSKYFSLGEVKMMLNSLSLTPNAMMEALEWSYDKAINGLPGQKNIYELVKDYTQNSKNVEEAVNKMVNFQITKAATSGFLTGFGGVMTLPITVPANVASVLVVQIRMIAAIAVARGYDPNDDQIQTFIYVVLTGSSMTDIVKRAGIAFGNKFTTALIKNRVPGVVLTKINRAVGFRLITKFGQKGVVNLGKLVPVVGAIIGGSIDTVATKAIAKKAKETFTTNGINFDNGRIVIDNQNN</sequence>
<dbReference type="KEGG" id="lng:BSQ50_09140"/>
<gene>
    <name evidence="1" type="ORF">BSQ50_09140</name>
</gene>